<dbReference type="PANTHER" id="PTHR10622">
    <property type="entry name" value="HET DOMAIN-CONTAINING PROTEIN"/>
    <property type="match status" value="1"/>
</dbReference>
<proteinExistence type="predicted"/>
<gene>
    <name evidence="1" type="ORF">LTR97_006400</name>
</gene>
<accession>A0AAN7W9S7</accession>
<protein>
    <submittedName>
        <fullName evidence="1">Uncharacterized protein</fullName>
    </submittedName>
</protein>
<evidence type="ECO:0000313" key="2">
    <source>
        <dbReference type="Proteomes" id="UP001310594"/>
    </source>
</evidence>
<sequence>MRLLDTHTLELHEFTQPPAYAILSHRWSNEEVTYEDYSLMQRAARRSTSKDLDEQISEIRSRPGLKKIEECCRYSQHAISWLKVLTACCIDKRSSAEVSEASDDN</sequence>
<dbReference type="EMBL" id="JAVRQU010000009">
    <property type="protein sequence ID" value="KAK5698752.1"/>
    <property type="molecule type" value="Genomic_DNA"/>
</dbReference>
<reference evidence="1" key="1">
    <citation type="submission" date="2023-08" db="EMBL/GenBank/DDBJ databases">
        <title>Black Yeasts Isolated from many extreme environments.</title>
        <authorList>
            <person name="Coleine C."/>
            <person name="Stajich J.E."/>
            <person name="Selbmann L."/>
        </authorList>
    </citation>
    <scope>NUCLEOTIDE SEQUENCE</scope>
    <source>
        <strain evidence="1">CCFEE 5810</strain>
    </source>
</reference>
<evidence type="ECO:0000313" key="1">
    <source>
        <dbReference type="EMBL" id="KAK5698752.1"/>
    </source>
</evidence>
<dbReference type="AlphaFoldDB" id="A0AAN7W9S7"/>
<organism evidence="1 2">
    <name type="scientific">Elasticomyces elasticus</name>
    <dbReference type="NCBI Taxonomy" id="574655"/>
    <lineage>
        <taxon>Eukaryota</taxon>
        <taxon>Fungi</taxon>
        <taxon>Dikarya</taxon>
        <taxon>Ascomycota</taxon>
        <taxon>Pezizomycotina</taxon>
        <taxon>Dothideomycetes</taxon>
        <taxon>Dothideomycetidae</taxon>
        <taxon>Mycosphaerellales</taxon>
        <taxon>Teratosphaeriaceae</taxon>
        <taxon>Elasticomyces</taxon>
    </lineage>
</organism>
<comment type="caution">
    <text evidence="1">The sequence shown here is derived from an EMBL/GenBank/DDBJ whole genome shotgun (WGS) entry which is preliminary data.</text>
</comment>
<dbReference type="Proteomes" id="UP001310594">
    <property type="component" value="Unassembled WGS sequence"/>
</dbReference>
<dbReference type="PANTHER" id="PTHR10622:SF12">
    <property type="entry name" value="HET DOMAIN-CONTAINING PROTEIN"/>
    <property type="match status" value="1"/>
</dbReference>
<name>A0AAN7W9S7_9PEZI</name>